<proteinExistence type="predicted"/>
<organism evidence="1 2">
    <name type="scientific">Cotesia congregata</name>
    <name type="common">Parasitoid wasp</name>
    <name type="synonym">Apanteles congregatus</name>
    <dbReference type="NCBI Taxonomy" id="51543"/>
    <lineage>
        <taxon>Eukaryota</taxon>
        <taxon>Metazoa</taxon>
        <taxon>Ecdysozoa</taxon>
        <taxon>Arthropoda</taxon>
        <taxon>Hexapoda</taxon>
        <taxon>Insecta</taxon>
        <taxon>Pterygota</taxon>
        <taxon>Neoptera</taxon>
        <taxon>Endopterygota</taxon>
        <taxon>Hymenoptera</taxon>
        <taxon>Apocrita</taxon>
        <taxon>Ichneumonoidea</taxon>
        <taxon>Braconidae</taxon>
        <taxon>Microgastrinae</taxon>
        <taxon>Cotesia</taxon>
    </lineage>
</organism>
<feature type="non-terminal residue" evidence="1">
    <location>
        <position position="149"/>
    </location>
</feature>
<gene>
    <name evidence="1" type="ORF">HICCMSTLAB_LOCUS7710</name>
</gene>
<keyword evidence="2" id="KW-1185">Reference proteome</keyword>
<sequence>KSIDVRGYNYYVNDTCSVTSTITDFFQPNKKYPIAAPNTTAMQSHTLYVINISMRKYDKIICMMCKNVWKAYRACHACYGETSSLDHWQQLEPYGPFLNDLRDSWNRGPCYDQPIRDSYDHNIKDMALKFINKENRYHNLSNKNHNCQI</sequence>
<name>A0A8J2HHC6_COTCN</name>
<dbReference type="Proteomes" id="UP000786811">
    <property type="component" value="Unassembled WGS sequence"/>
</dbReference>
<accession>A0A8J2HHC6</accession>
<dbReference type="EMBL" id="CAJNRD030001121">
    <property type="protein sequence ID" value="CAG5095441.1"/>
    <property type="molecule type" value="Genomic_DNA"/>
</dbReference>
<dbReference type="AlphaFoldDB" id="A0A8J2HHC6"/>
<evidence type="ECO:0000313" key="1">
    <source>
        <dbReference type="EMBL" id="CAG5095441.1"/>
    </source>
</evidence>
<comment type="caution">
    <text evidence="1">The sequence shown here is derived from an EMBL/GenBank/DDBJ whole genome shotgun (WGS) entry which is preliminary data.</text>
</comment>
<feature type="non-terminal residue" evidence="1">
    <location>
        <position position="1"/>
    </location>
</feature>
<reference evidence="1" key="1">
    <citation type="submission" date="2021-04" db="EMBL/GenBank/DDBJ databases">
        <authorList>
            <person name="Chebbi M.A.C M."/>
        </authorList>
    </citation>
    <scope>NUCLEOTIDE SEQUENCE</scope>
</reference>
<protein>
    <submittedName>
        <fullName evidence="1">Uncharacterized protein</fullName>
    </submittedName>
</protein>
<evidence type="ECO:0000313" key="2">
    <source>
        <dbReference type="Proteomes" id="UP000786811"/>
    </source>
</evidence>